<protein>
    <submittedName>
        <fullName evidence="3">Transcriptional regulator</fullName>
    </submittedName>
</protein>
<dbReference type="NCBIfam" id="TIGR02451">
    <property type="entry name" value="anti_sig_ChrR"/>
    <property type="match status" value="1"/>
</dbReference>
<reference evidence="3 4" key="1">
    <citation type="submission" date="2018-08" db="EMBL/GenBank/DDBJ databases">
        <title>Hydrogenophaga sp. LA-38 isolated from sludge.</title>
        <authorList>
            <person name="Im W.-T."/>
        </authorList>
    </citation>
    <scope>NUCLEOTIDE SEQUENCE [LARGE SCALE GENOMIC DNA]</scope>
    <source>
        <strain evidence="3 4">LA-38</strain>
    </source>
</reference>
<dbReference type="Proteomes" id="UP000261931">
    <property type="component" value="Unassembled WGS sequence"/>
</dbReference>
<dbReference type="Gene3D" id="1.10.10.1320">
    <property type="entry name" value="Anti-sigma factor, zinc-finger domain"/>
    <property type="match status" value="1"/>
</dbReference>
<feature type="domain" description="ChrR-like cupin" evidence="2">
    <location>
        <begin position="110"/>
        <end position="204"/>
    </location>
</feature>
<keyword evidence="4" id="KW-1185">Reference proteome</keyword>
<dbReference type="RefSeq" id="WP_116960323.1">
    <property type="nucleotide sequence ID" value="NZ_QVLS01000011.1"/>
</dbReference>
<dbReference type="InterPro" id="IPR041916">
    <property type="entry name" value="Anti_sigma_zinc_sf"/>
</dbReference>
<dbReference type="InterPro" id="IPR011051">
    <property type="entry name" value="RmlC_Cupin_sf"/>
</dbReference>
<name>A0A372EGK0_9BURK</name>
<evidence type="ECO:0000259" key="2">
    <source>
        <dbReference type="Pfam" id="PF12973"/>
    </source>
</evidence>
<dbReference type="EMBL" id="QVLS01000011">
    <property type="protein sequence ID" value="RFP77483.1"/>
    <property type="molecule type" value="Genomic_DNA"/>
</dbReference>
<dbReference type="Gene3D" id="2.60.120.10">
    <property type="entry name" value="Jelly Rolls"/>
    <property type="match status" value="1"/>
</dbReference>
<evidence type="ECO:0000313" key="3">
    <source>
        <dbReference type="EMBL" id="RFP77483.1"/>
    </source>
</evidence>
<gene>
    <name evidence="3" type="ORF">DY262_17175</name>
</gene>
<dbReference type="SUPFAM" id="SSF51182">
    <property type="entry name" value="RmlC-like cupins"/>
    <property type="match status" value="1"/>
</dbReference>
<evidence type="ECO:0000313" key="4">
    <source>
        <dbReference type="Proteomes" id="UP000261931"/>
    </source>
</evidence>
<dbReference type="AlphaFoldDB" id="A0A372EGK0"/>
<comment type="caution">
    <text evidence="3">The sequence shown here is derived from an EMBL/GenBank/DDBJ whole genome shotgun (WGS) entry which is preliminary data.</text>
</comment>
<dbReference type="InterPro" id="IPR012807">
    <property type="entry name" value="Anti-sigma_ChrR"/>
</dbReference>
<feature type="region of interest" description="Disordered" evidence="1">
    <location>
        <begin position="82"/>
        <end position="103"/>
    </location>
</feature>
<organism evidence="3 4">
    <name type="scientific">Hydrogenophaga borbori</name>
    <dbReference type="NCBI Taxonomy" id="2294117"/>
    <lineage>
        <taxon>Bacteria</taxon>
        <taxon>Pseudomonadati</taxon>
        <taxon>Pseudomonadota</taxon>
        <taxon>Betaproteobacteria</taxon>
        <taxon>Burkholderiales</taxon>
        <taxon>Comamonadaceae</taxon>
        <taxon>Hydrogenophaga</taxon>
    </lineage>
</organism>
<dbReference type="InterPro" id="IPR025979">
    <property type="entry name" value="ChrR-like_cupin_dom"/>
</dbReference>
<sequence>MDAPEIHHHPSDELLLSYAAVGLPIGARLVVATHLELCAACRQRVAALRALGGVLLDEQPPAPLREDALARALERIARIEPQPPVPTLGERAPRQPSAPPPLPLGAVWPRALADCSATRWRWLGPGMRWSRVNVPDAPEANVFLLRIGAGKYLPRHTHRGTELTQILYGHFHDGRALFGPGDFDLADADVHHQPVVQDGGECICLASVDGRLAFDGFIARWLGGLVGM</sequence>
<evidence type="ECO:0000256" key="1">
    <source>
        <dbReference type="SAM" id="MobiDB-lite"/>
    </source>
</evidence>
<accession>A0A372EGK0</accession>
<proteinExistence type="predicted"/>
<dbReference type="InterPro" id="IPR014710">
    <property type="entry name" value="RmlC-like_jellyroll"/>
</dbReference>
<dbReference type="CDD" id="cd20301">
    <property type="entry name" value="cupin_ChrR"/>
    <property type="match status" value="1"/>
</dbReference>
<dbReference type="Pfam" id="PF12973">
    <property type="entry name" value="Cupin_7"/>
    <property type="match status" value="1"/>
</dbReference>